<evidence type="ECO:0000259" key="1">
    <source>
        <dbReference type="PROSITE" id="PS50234"/>
    </source>
</evidence>
<dbReference type="InterPro" id="IPR002035">
    <property type="entry name" value="VWF_A"/>
</dbReference>
<dbReference type="Gene3D" id="3.40.50.410">
    <property type="entry name" value="von Willebrand factor, type A domain"/>
    <property type="match status" value="1"/>
</dbReference>
<reference evidence="2 3" key="1">
    <citation type="submission" date="2021-01" db="EMBL/GenBank/DDBJ databases">
        <title>Genome Sequencing of Type Strains.</title>
        <authorList>
            <person name="Lemaire J.F."/>
            <person name="Inderbitzin P."/>
            <person name="Collins S.B."/>
            <person name="Wespe N."/>
            <person name="Knight-Connoni V."/>
        </authorList>
    </citation>
    <scope>NUCLEOTIDE SEQUENCE [LARGE SCALE GENOMIC DNA]</scope>
    <source>
        <strain evidence="2 3">DSM 14730</strain>
    </source>
</reference>
<gene>
    <name evidence="2" type="ORF">JYA64_00645</name>
</gene>
<comment type="caution">
    <text evidence="2">The sequence shown here is derived from an EMBL/GenBank/DDBJ whole genome shotgun (WGS) entry which is preliminary data.</text>
</comment>
<dbReference type="CDD" id="cd00198">
    <property type="entry name" value="vWFA"/>
    <property type="match status" value="1"/>
</dbReference>
<accession>A0ABS2Z756</accession>
<dbReference type="InterPro" id="IPR036465">
    <property type="entry name" value="vWFA_dom_sf"/>
</dbReference>
<dbReference type="EMBL" id="JAFHKS010000035">
    <property type="protein sequence ID" value="MBN3543813.1"/>
    <property type="molecule type" value="Genomic_DNA"/>
</dbReference>
<feature type="domain" description="VWFA" evidence="1">
    <location>
        <begin position="1"/>
        <end position="95"/>
    </location>
</feature>
<evidence type="ECO:0000313" key="3">
    <source>
        <dbReference type="Proteomes" id="UP001319060"/>
    </source>
</evidence>
<name>A0ABS2Z756_9BACL</name>
<evidence type="ECO:0000313" key="2">
    <source>
        <dbReference type="EMBL" id="MBN3543813.1"/>
    </source>
</evidence>
<proteinExistence type="predicted"/>
<dbReference type="SUPFAM" id="SSF53300">
    <property type="entry name" value="vWA-like"/>
    <property type="match status" value="2"/>
</dbReference>
<dbReference type="Proteomes" id="UP001319060">
    <property type="component" value="Unassembled WGS sequence"/>
</dbReference>
<organism evidence="2 3">
    <name type="scientific">Fictibacillus barbaricus</name>
    <dbReference type="NCBI Taxonomy" id="182136"/>
    <lineage>
        <taxon>Bacteria</taxon>
        <taxon>Bacillati</taxon>
        <taxon>Bacillota</taxon>
        <taxon>Bacilli</taxon>
        <taxon>Bacillales</taxon>
        <taxon>Fictibacillaceae</taxon>
        <taxon>Fictibacillus</taxon>
    </lineage>
</organism>
<dbReference type="PROSITE" id="PS50234">
    <property type="entry name" value="VWFA"/>
    <property type="match status" value="1"/>
</dbReference>
<keyword evidence="3" id="KW-1185">Reference proteome</keyword>
<sequence length="251" mass="27136">MMRTKGTLRQILLITDGCSNQGEDPVAMAALANEQGIAVNVIGVLNENAPEYHRQGLKEVEEIAMAGGGISQVVYTKHLAQTVKMVTQKAMAQTIKGVVNAELQQILGSKSTMEDLPPDKRGEVIEVVDEMGETMNLEILVLIDASGSMEDKMLTVQESLLDLSISLNSRIGDNEFSIFAFPGKKTEAEELLSWSSKLDSIGKIFSKLTLGGITPTGPAIKEGIAAFSRKRSSKRRFLADDAPGYTNESSM</sequence>
<protein>
    <submittedName>
        <fullName evidence="2">VWA domain-containing protein</fullName>
    </submittedName>
</protein>